<protein>
    <submittedName>
        <fullName evidence="5">GAF and ANTAR domain-containing protein</fullName>
    </submittedName>
</protein>
<dbReference type="AlphaFoldDB" id="A0A941ILQ4"/>
<dbReference type="Gene3D" id="3.30.450.40">
    <property type="match status" value="1"/>
</dbReference>
<dbReference type="PIRSF" id="PIRSF036625">
    <property type="entry name" value="GAF_ANTAR"/>
    <property type="match status" value="1"/>
</dbReference>
<dbReference type="SMART" id="SM01012">
    <property type="entry name" value="ANTAR"/>
    <property type="match status" value="1"/>
</dbReference>
<name>A0A941ILQ4_9ACTN</name>
<dbReference type="Proteomes" id="UP000676325">
    <property type="component" value="Unassembled WGS sequence"/>
</dbReference>
<dbReference type="SUPFAM" id="SSF55781">
    <property type="entry name" value="GAF domain-like"/>
    <property type="match status" value="1"/>
</dbReference>
<keyword evidence="6" id="KW-1185">Reference proteome</keyword>
<evidence type="ECO:0000256" key="2">
    <source>
        <dbReference type="ARBA" id="ARBA00023163"/>
    </source>
</evidence>
<dbReference type="InterPro" id="IPR036388">
    <property type="entry name" value="WH-like_DNA-bd_sf"/>
</dbReference>
<dbReference type="RefSeq" id="WP_212520422.1">
    <property type="nucleotide sequence ID" value="NZ_JAGSOH010000080.1"/>
</dbReference>
<evidence type="ECO:0000259" key="3">
    <source>
        <dbReference type="SMART" id="SM00065"/>
    </source>
</evidence>
<feature type="domain" description="ANTAR" evidence="4">
    <location>
        <begin position="197"/>
        <end position="251"/>
    </location>
</feature>
<evidence type="ECO:0000259" key="4">
    <source>
        <dbReference type="SMART" id="SM01012"/>
    </source>
</evidence>
<dbReference type="EMBL" id="JAGSOH010000080">
    <property type="protein sequence ID" value="MBR7829288.1"/>
    <property type="molecule type" value="Genomic_DNA"/>
</dbReference>
<accession>A0A941ILQ4</accession>
<dbReference type="Gene3D" id="1.10.10.10">
    <property type="entry name" value="Winged helix-like DNA-binding domain superfamily/Winged helix DNA-binding domain"/>
    <property type="match status" value="1"/>
</dbReference>
<evidence type="ECO:0000313" key="5">
    <source>
        <dbReference type="EMBL" id="MBR7829288.1"/>
    </source>
</evidence>
<sequence>MASSDGRDEGRRWDSLDGAESRDPVLAAREIAACVHGATPAETVERLCLLSTRLLPVDGASVSLMARGAARQILYATDEVATAISEAQYALGNGPSLRAFADHAPVQAIDLSDHHDAHAWPVFAHRAQELDVGAVFALPLAIGAIAVGTLELYRRAPGALSESDTGVALLLADTATLGVLRVYAGGGETEYRRGDGEMSWLGGQADFDEIHQATGMVMVQCGVEAEEALLRLRARAFTDGVALGELAREVVARRVRLDEDE</sequence>
<keyword evidence="1" id="KW-0805">Transcription regulation</keyword>
<dbReference type="InterPro" id="IPR012074">
    <property type="entry name" value="GAF_ANTAR"/>
</dbReference>
<comment type="caution">
    <text evidence="5">The sequence shown here is derived from an EMBL/GenBank/DDBJ whole genome shotgun (WGS) entry which is preliminary data.</text>
</comment>
<feature type="domain" description="GAF" evidence="3">
    <location>
        <begin position="35"/>
        <end position="189"/>
    </location>
</feature>
<keyword evidence="2" id="KW-0804">Transcription</keyword>
<evidence type="ECO:0000256" key="1">
    <source>
        <dbReference type="ARBA" id="ARBA00023015"/>
    </source>
</evidence>
<evidence type="ECO:0000313" key="6">
    <source>
        <dbReference type="Proteomes" id="UP000676325"/>
    </source>
</evidence>
<dbReference type="InterPro" id="IPR003018">
    <property type="entry name" value="GAF"/>
</dbReference>
<dbReference type="InterPro" id="IPR005561">
    <property type="entry name" value="ANTAR"/>
</dbReference>
<gene>
    <name evidence="5" type="ORF">KDK95_23475</name>
</gene>
<organism evidence="5 6">
    <name type="scientific">Actinospica acidithermotolerans</name>
    <dbReference type="NCBI Taxonomy" id="2828514"/>
    <lineage>
        <taxon>Bacteria</taxon>
        <taxon>Bacillati</taxon>
        <taxon>Actinomycetota</taxon>
        <taxon>Actinomycetes</taxon>
        <taxon>Catenulisporales</taxon>
        <taxon>Actinospicaceae</taxon>
        <taxon>Actinospica</taxon>
    </lineage>
</organism>
<dbReference type="Pfam" id="PF03861">
    <property type="entry name" value="ANTAR"/>
    <property type="match status" value="1"/>
</dbReference>
<dbReference type="GO" id="GO:0003723">
    <property type="term" value="F:RNA binding"/>
    <property type="evidence" value="ECO:0007669"/>
    <property type="project" value="InterPro"/>
</dbReference>
<dbReference type="SMART" id="SM00065">
    <property type="entry name" value="GAF"/>
    <property type="match status" value="1"/>
</dbReference>
<reference evidence="5" key="1">
    <citation type="submission" date="2021-04" db="EMBL/GenBank/DDBJ databases">
        <title>Genome based classification of Actinospica acidithermotolerans sp. nov., an actinobacterium isolated from an Indonesian hot spring.</title>
        <authorList>
            <person name="Kusuma A.B."/>
            <person name="Putra K.E."/>
            <person name="Nafisah S."/>
            <person name="Loh J."/>
            <person name="Nouioui I."/>
            <person name="Goodfellow M."/>
        </authorList>
    </citation>
    <scope>NUCLEOTIDE SEQUENCE</scope>
    <source>
        <strain evidence="5">MGRD01-02</strain>
    </source>
</reference>
<dbReference type="Pfam" id="PF13185">
    <property type="entry name" value="GAF_2"/>
    <property type="match status" value="1"/>
</dbReference>
<dbReference type="InterPro" id="IPR029016">
    <property type="entry name" value="GAF-like_dom_sf"/>
</dbReference>
<proteinExistence type="predicted"/>